<dbReference type="Proteomes" id="UP000784294">
    <property type="component" value="Unassembled WGS sequence"/>
</dbReference>
<organism evidence="1 2">
    <name type="scientific">Protopolystoma xenopodis</name>
    <dbReference type="NCBI Taxonomy" id="117903"/>
    <lineage>
        <taxon>Eukaryota</taxon>
        <taxon>Metazoa</taxon>
        <taxon>Spiralia</taxon>
        <taxon>Lophotrochozoa</taxon>
        <taxon>Platyhelminthes</taxon>
        <taxon>Monogenea</taxon>
        <taxon>Polyopisthocotylea</taxon>
        <taxon>Polystomatidea</taxon>
        <taxon>Polystomatidae</taxon>
        <taxon>Protopolystoma</taxon>
    </lineage>
</organism>
<protein>
    <submittedName>
        <fullName evidence="1">Uncharacterized protein</fullName>
    </submittedName>
</protein>
<accession>A0A448XNS9</accession>
<reference evidence="1" key="1">
    <citation type="submission" date="2018-11" db="EMBL/GenBank/DDBJ databases">
        <authorList>
            <consortium name="Pathogen Informatics"/>
        </authorList>
    </citation>
    <scope>NUCLEOTIDE SEQUENCE</scope>
</reference>
<keyword evidence="2" id="KW-1185">Reference proteome</keyword>
<evidence type="ECO:0000313" key="2">
    <source>
        <dbReference type="Proteomes" id="UP000784294"/>
    </source>
</evidence>
<comment type="caution">
    <text evidence="1">The sequence shown here is derived from an EMBL/GenBank/DDBJ whole genome shotgun (WGS) entry which is preliminary data.</text>
</comment>
<gene>
    <name evidence="1" type="ORF">PXEA_LOCUS34632</name>
</gene>
<sequence length="97" mass="10780">MLEIASTHEQHIHAQAHRKLVLTGFSAFLSACNPVKTDTEAVHSPAVIVAPRPPVNSAEGAYRGWYHFSRYHGHYCADSEYDCLILRAPSTRYTPSA</sequence>
<name>A0A448XNS9_9PLAT</name>
<dbReference type="AlphaFoldDB" id="A0A448XNS9"/>
<evidence type="ECO:0000313" key="1">
    <source>
        <dbReference type="EMBL" id="VEL41192.1"/>
    </source>
</evidence>
<dbReference type="EMBL" id="CAAALY010268298">
    <property type="protein sequence ID" value="VEL41192.1"/>
    <property type="molecule type" value="Genomic_DNA"/>
</dbReference>
<proteinExistence type="predicted"/>